<accession>A0A5M9MK92</accession>
<proteinExistence type="predicted"/>
<dbReference type="EMBL" id="QUQM01000004">
    <property type="protein sequence ID" value="KAA8647425.1"/>
    <property type="molecule type" value="Genomic_DNA"/>
</dbReference>
<organism evidence="1 2">
    <name type="scientific">Aspergillus tanneri</name>
    <dbReference type="NCBI Taxonomy" id="1220188"/>
    <lineage>
        <taxon>Eukaryota</taxon>
        <taxon>Fungi</taxon>
        <taxon>Dikarya</taxon>
        <taxon>Ascomycota</taxon>
        <taxon>Pezizomycotina</taxon>
        <taxon>Eurotiomycetes</taxon>
        <taxon>Eurotiomycetidae</taxon>
        <taxon>Eurotiales</taxon>
        <taxon>Aspergillaceae</taxon>
        <taxon>Aspergillus</taxon>
        <taxon>Aspergillus subgen. Circumdati</taxon>
    </lineage>
</organism>
<sequence length="63" mass="7452">MDRATSYDWPWRVMEGRYQEFVIENASDDKAKIAWAIVECSNLHPEGQSTRDFKKLAYELHAF</sequence>
<comment type="caution">
    <text evidence="1">The sequence shown here is derived from an EMBL/GenBank/DDBJ whole genome shotgun (WGS) entry which is preliminary data.</text>
</comment>
<protein>
    <submittedName>
        <fullName evidence="1">Uncharacterized protein</fullName>
    </submittedName>
</protein>
<dbReference type="Proteomes" id="UP000324241">
    <property type="component" value="Unassembled WGS sequence"/>
</dbReference>
<reference evidence="1 2" key="1">
    <citation type="submission" date="2019-08" db="EMBL/GenBank/DDBJ databases">
        <title>The genome sequence of a newly discovered highly antifungal drug resistant Aspergillus species, Aspergillus tanneri NIH 1004.</title>
        <authorList>
            <person name="Mounaud S."/>
            <person name="Singh I."/>
            <person name="Joardar V."/>
            <person name="Pakala S."/>
            <person name="Pakala S."/>
            <person name="Venepally P."/>
            <person name="Chung J.K."/>
            <person name="Losada L."/>
            <person name="Nierman W.C."/>
        </authorList>
    </citation>
    <scope>NUCLEOTIDE SEQUENCE [LARGE SCALE GENOMIC DNA]</scope>
    <source>
        <strain evidence="1 2">NIH1004</strain>
    </source>
</reference>
<dbReference type="RefSeq" id="XP_033426786.1">
    <property type="nucleotide sequence ID" value="XM_033570754.1"/>
</dbReference>
<dbReference type="GeneID" id="54328820"/>
<evidence type="ECO:0000313" key="1">
    <source>
        <dbReference type="EMBL" id="KAA8647425.1"/>
    </source>
</evidence>
<evidence type="ECO:0000313" key="2">
    <source>
        <dbReference type="Proteomes" id="UP000324241"/>
    </source>
</evidence>
<dbReference type="OrthoDB" id="4480078at2759"/>
<dbReference type="AlphaFoldDB" id="A0A5M9MK92"/>
<name>A0A5M9MK92_9EURO</name>
<gene>
    <name evidence="1" type="ORF">ATNIH1004_006118</name>
</gene>